<protein>
    <submittedName>
        <fullName evidence="6">N-carbamoyl-L-amino-acid hydrolase</fullName>
        <ecNumber evidence="6">3.5.1.87</ecNumber>
    </submittedName>
</protein>
<dbReference type="RefSeq" id="WP_312881443.1">
    <property type="nucleotide sequence ID" value="NZ_JACJII010000001.1"/>
</dbReference>
<feature type="binding site" evidence="3">
    <location>
        <position position="74"/>
    </location>
    <ligand>
        <name>Zn(2+)</name>
        <dbReference type="ChEBI" id="CHEBI:29105"/>
        <label>1</label>
    </ligand>
</feature>
<comment type="caution">
    <text evidence="6">The sequence shown here is derived from an EMBL/GenBank/DDBJ whole genome shotgun (WGS) entry which is preliminary data.</text>
</comment>
<dbReference type="InterPro" id="IPR002933">
    <property type="entry name" value="Peptidase_M20"/>
</dbReference>
<feature type="binding site" evidence="3">
    <location>
        <position position="421"/>
    </location>
    <ligand>
        <name>Zn(2+)</name>
        <dbReference type="ChEBI" id="CHEBI:29105"/>
        <label>2</label>
    </ligand>
</feature>
<evidence type="ECO:0000256" key="1">
    <source>
        <dbReference type="ARBA" id="ARBA00006153"/>
    </source>
</evidence>
<dbReference type="GO" id="GO:0046872">
    <property type="term" value="F:metal ion binding"/>
    <property type="evidence" value="ECO:0007669"/>
    <property type="project" value="UniProtKB-KW"/>
</dbReference>
<dbReference type="NCBIfam" id="NF006770">
    <property type="entry name" value="PRK09290.1-4"/>
    <property type="match status" value="1"/>
</dbReference>
<keyword evidence="3" id="KW-0862">Zinc</keyword>
<evidence type="ECO:0000313" key="6">
    <source>
        <dbReference type="EMBL" id="MBA9007388.1"/>
    </source>
</evidence>
<feature type="binding site" evidence="3">
    <location>
        <position position="185"/>
    </location>
    <ligand>
        <name>Zn(2+)</name>
        <dbReference type="ChEBI" id="CHEBI:29105"/>
        <label>1</label>
    </ligand>
</feature>
<dbReference type="PANTHER" id="PTHR32494">
    <property type="entry name" value="ALLANTOATE DEIMINASE-RELATED"/>
    <property type="match status" value="1"/>
</dbReference>
<dbReference type="GO" id="GO:0050538">
    <property type="term" value="F:N-carbamoyl-L-amino-acid hydrolase activity"/>
    <property type="evidence" value="ECO:0007669"/>
    <property type="project" value="UniProtKB-EC"/>
</dbReference>
<dbReference type="Proteomes" id="UP000539313">
    <property type="component" value="Unassembled WGS sequence"/>
</dbReference>
<gene>
    <name evidence="6" type="ORF">HNR21_006270</name>
</gene>
<dbReference type="NCBIfam" id="TIGR01879">
    <property type="entry name" value="hydantase"/>
    <property type="match status" value="1"/>
</dbReference>
<evidence type="ECO:0000256" key="4">
    <source>
        <dbReference type="PIRSR" id="PIRSR001235-2"/>
    </source>
</evidence>
<dbReference type="PIRSF" id="PIRSF001235">
    <property type="entry name" value="Amidase_carbamoylase"/>
    <property type="match status" value="1"/>
</dbReference>
<dbReference type="EC" id="3.5.1.87" evidence="6"/>
<feature type="binding site" evidence="4">
    <location>
        <position position="207"/>
    </location>
    <ligand>
        <name>allantoate</name>
        <dbReference type="ChEBI" id="CHEBI:17536"/>
    </ligand>
</feature>
<dbReference type="Gene3D" id="3.40.630.10">
    <property type="entry name" value="Zn peptidases"/>
    <property type="match status" value="2"/>
</dbReference>
<evidence type="ECO:0000313" key="7">
    <source>
        <dbReference type="Proteomes" id="UP000539313"/>
    </source>
</evidence>
<proteinExistence type="inferred from homology"/>
<dbReference type="InterPro" id="IPR036264">
    <property type="entry name" value="Bact_exopeptidase_dim_dom"/>
</dbReference>
<dbReference type="EMBL" id="JACJII010000001">
    <property type="protein sequence ID" value="MBA9007388.1"/>
    <property type="molecule type" value="Genomic_DNA"/>
</dbReference>
<comment type="cofactor">
    <cofactor evidence="3">
        <name>Zn(2+)</name>
        <dbReference type="ChEBI" id="CHEBI:29105"/>
    </cofactor>
    <text evidence="3">Binds 2 Zn(2+) ions per subunit.</text>
</comment>
<feature type="binding site" evidence="4">
    <location>
        <position position="265"/>
    </location>
    <ligand>
        <name>allantoate</name>
        <dbReference type="ChEBI" id="CHEBI:17536"/>
    </ligand>
</feature>
<accession>A0A7W3N4H4</accession>
<dbReference type="PANTHER" id="PTHR32494:SF5">
    <property type="entry name" value="ALLANTOATE AMIDOHYDROLASE"/>
    <property type="match status" value="1"/>
</dbReference>
<feature type="region of interest" description="Disordered" evidence="5">
    <location>
        <begin position="338"/>
        <end position="391"/>
    </location>
</feature>
<evidence type="ECO:0000256" key="5">
    <source>
        <dbReference type="SAM" id="MobiDB-lite"/>
    </source>
</evidence>
<dbReference type="SUPFAM" id="SSF55031">
    <property type="entry name" value="Bacterial exopeptidase dimerisation domain"/>
    <property type="match status" value="1"/>
</dbReference>
<keyword evidence="3" id="KW-0479">Metal-binding</keyword>
<dbReference type="Gene3D" id="3.30.70.360">
    <property type="match status" value="1"/>
</dbReference>
<feature type="binding site" evidence="3">
    <location>
        <position position="85"/>
    </location>
    <ligand>
        <name>Zn(2+)</name>
        <dbReference type="ChEBI" id="CHEBI:29105"/>
        <label>1</label>
    </ligand>
</feature>
<evidence type="ECO:0000256" key="3">
    <source>
        <dbReference type="PIRSR" id="PIRSR001235-1"/>
    </source>
</evidence>
<feature type="binding site" evidence="3">
    <location>
        <position position="120"/>
    </location>
    <ligand>
        <name>Zn(2+)</name>
        <dbReference type="ChEBI" id="CHEBI:29105"/>
        <label>2</label>
    </ligand>
</feature>
<keyword evidence="2 6" id="KW-0378">Hydrolase</keyword>
<feature type="binding site" evidence="3">
    <location>
        <position position="85"/>
    </location>
    <ligand>
        <name>Zn(2+)</name>
        <dbReference type="ChEBI" id="CHEBI:29105"/>
        <label>2</label>
    </ligand>
</feature>
<name>A0A7W3N4H4_9ACTN</name>
<evidence type="ECO:0000256" key="2">
    <source>
        <dbReference type="ARBA" id="ARBA00022801"/>
    </source>
</evidence>
<dbReference type="Pfam" id="PF01546">
    <property type="entry name" value="Peptidase_M20"/>
    <property type="match status" value="2"/>
</dbReference>
<comment type="similarity">
    <text evidence="1">Belongs to the peptidase M20 family.</text>
</comment>
<keyword evidence="7" id="KW-1185">Reference proteome</keyword>
<feature type="binding site" evidence="4">
    <location>
        <position position="278"/>
    </location>
    <ligand>
        <name>allantoate</name>
        <dbReference type="ChEBI" id="CHEBI:17536"/>
    </ligand>
</feature>
<dbReference type="AlphaFoldDB" id="A0A7W3N4H4"/>
<dbReference type="InterPro" id="IPR010158">
    <property type="entry name" value="Amidase_Cbmase"/>
</dbReference>
<reference evidence="6 7" key="1">
    <citation type="submission" date="2020-08" db="EMBL/GenBank/DDBJ databases">
        <title>Sequencing the genomes of 1000 actinobacteria strains.</title>
        <authorList>
            <person name="Klenk H.-P."/>
        </authorList>
    </citation>
    <scope>NUCLEOTIDE SEQUENCE [LARGE SCALE GENOMIC DNA]</scope>
    <source>
        <strain evidence="6 7">DSM 45823</strain>
    </source>
</reference>
<dbReference type="SUPFAM" id="SSF53187">
    <property type="entry name" value="Zn-dependent exopeptidases"/>
    <property type="match status" value="1"/>
</dbReference>
<sequence>MSFPEMWAELLPIGRDAATGGYRRFAWTPPELDCRAWFRDQARRRGLRLEADRNGNLFAWWDAGPGPAVLTGSHLDSVPGGGAFDGPLGVVSALAAIDELRAEGWTPGRPIGVAVFAEEEGARFGVACLGSRLLTGAIDPARARSLRDGDGRTFGEVVAGHGLDPDAIGPDEDLLGRIGCFVELHIEQGRALRSPVGVASAIIPHGRWRLDFTGAGDHAGTTRLADRRDPMLPFAHTVLAARGSAAAHDGVATVGKVTVVPGGVNAIPSHVTAWLDARGPSDDAVRRIVADTAEAARRAAADHGVTVELTEESYTGVVDFDHALRDRLARVVGTVTTARTETPERPGPADAPVLHADAGNDEAGERHAPRHTRHTRQDSGPAEGRGCAPILPTGAGHDAGVLAARVPSAMLFVRNPTGVSHAPAEHAEPDDCLAGVAALAAVLKDLAAG</sequence>
<dbReference type="GO" id="GO:0016813">
    <property type="term" value="F:hydrolase activity, acting on carbon-nitrogen (but not peptide) bonds, in linear amidines"/>
    <property type="evidence" value="ECO:0007669"/>
    <property type="project" value="InterPro"/>
</dbReference>
<organism evidence="6 7">
    <name type="scientific">Thermomonospora cellulosilytica</name>
    <dbReference type="NCBI Taxonomy" id="1411118"/>
    <lineage>
        <taxon>Bacteria</taxon>
        <taxon>Bacillati</taxon>
        <taxon>Actinomycetota</taxon>
        <taxon>Actinomycetes</taxon>
        <taxon>Streptosporangiales</taxon>
        <taxon>Thermomonosporaceae</taxon>
        <taxon>Thermomonospora</taxon>
    </lineage>
</organism>